<feature type="region of interest" description="Disordered" evidence="1">
    <location>
        <begin position="170"/>
        <end position="284"/>
    </location>
</feature>
<dbReference type="GeneID" id="70133229"/>
<evidence type="ECO:0000256" key="1">
    <source>
        <dbReference type="SAM" id="MobiDB-lite"/>
    </source>
</evidence>
<keyword evidence="3" id="KW-1185">Reference proteome</keyword>
<evidence type="ECO:0000313" key="2">
    <source>
        <dbReference type="EMBL" id="KAH6643434.1"/>
    </source>
</evidence>
<organism evidence="2 3">
    <name type="scientific">Truncatella angustata</name>
    <dbReference type="NCBI Taxonomy" id="152316"/>
    <lineage>
        <taxon>Eukaryota</taxon>
        <taxon>Fungi</taxon>
        <taxon>Dikarya</taxon>
        <taxon>Ascomycota</taxon>
        <taxon>Pezizomycotina</taxon>
        <taxon>Sordariomycetes</taxon>
        <taxon>Xylariomycetidae</taxon>
        <taxon>Amphisphaeriales</taxon>
        <taxon>Sporocadaceae</taxon>
        <taxon>Truncatella</taxon>
    </lineage>
</organism>
<gene>
    <name evidence="2" type="ORF">BKA67DRAFT_587671</name>
</gene>
<reference evidence="2" key="1">
    <citation type="journal article" date="2021" name="Nat. Commun.">
        <title>Genetic determinants of endophytism in the Arabidopsis root mycobiome.</title>
        <authorList>
            <person name="Mesny F."/>
            <person name="Miyauchi S."/>
            <person name="Thiergart T."/>
            <person name="Pickel B."/>
            <person name="Atanasova L."/>
            <person name="Karlsson M."/>
            <person name="Huettel B."/>
            <person name="Barry K.W."/>
            <person name="Haridas S."/>
            <person name="Chen C."/>
            <person name="Bauer D."/>
            <person name="Andreopoulos W."/>
            <person name="Pangilinan J."/>
            <person name="LaButti K."/>
            <person name="Riley R."/>
            <person name="Lipzen A."/>
            <person name="Clum A."/>
            <person name="Drula E."/>
            <person name="Henrissat B."/>
            <person name="Kohler A."/>
            <person name="Grigoriev I.V."/>
            <person name="Martin F.M."/>
            <person name="Hacquard S."/>
        </authorList>
    </citation>
    <scope>NUCLEOTIDE SEQUENCE</scope>
    <source>
        <strain evidence="2">MPI-SDFR-AT-0073</strain>
    </source>
</reference>
<sequence length="321" mass="35697">MSEEAAFRAIEKLNNQIIPEICDNQILTVSHPIGSQYYQPRPRPNNKKPYRPDQAIYPEDKPGHVTAEPCRPFSPELGSYSTSRTAYADPIQHHSGNHKPAPSNVAMPQAPAYQPYISEHPQRFPSSSLNSTTPAEAGFVITMQPHLPTTGQRPHSPHPILDAVSNQAISEREESLEVESHPFQPTIGPAPEEAHTDKRQMRYGGQPEGNAQGENTAAKKELIDADDSPDIVTHHPSKGNRNFLPIDWIEPGSSIDGRLSPPNTFQDHKIADRPDTINNAPYKTHATTSSLDMLLKYTTQLDNIHHQPPFPQNPNRQSSRP</sequence>
<protein>
    <submittedName>
        <fullName evidence="2">Uncharacterized protein</fullName>
    </submittedName>
</protein>
<accession>A0A9P8RKB8</accession>
<feature type="compositionally biased region" description="Basic and acidic residues" evidence="1">
    <location>
        <begin position="170"/>
        <end position="180"/>
    </location>
</feature>
<feature type="region of interest" description="Disordered" evidence="1">
    <location>
        <begin position="300"/>
        <end position="321"/>
    </location>
</feature>
<feature type="region of interest" description="Disordered" evidence="1">
    <location>
        <begin position="34"/>
        <end position="66"/>
    </location>
</feature>
<proteinExistence type="predicted"/>
<feature type="compositionally biased region" description="Basic and acidic residues" evidence="1">
    <location>
        <begin position="266"/>
        <end position="275"/>
    </location>
</feature>
<dbReference type="EMBL" id="JAGPXC010000013">
    <property type="protein sequence ID" value="KAH6643434.1"/>
    <property type="molecule type" value="Genomic_DNA"/>
</dbReference>
<dbReference type="Proteomes" id="UP000758603">
    <property type="component" value="Unassembled WGS sequence"/>
</dbReference>
<dbReference type="RefSeq" id="XP_045951364.1">
    <property type="nucleotide sequence ID" value="XM_046104338.1"/>
</dbReference>
<comment type="caution">
    <text evidence="2">The sequence shown here is derived from an EMBL/GenBank/DDBJ whole genome shotgun (WGS) entry which is preliminary data.</text>
</comment>
<evidence type="ECO:0000313" key="3">
    <source>
        <dbReference type="Proteomes" id="UP000758603"/>
    </source>
</evidence>
<name>A0A9P8RKB8_9PEZI</name>
<dbReference type="AlphaFoldDB" id="A0A9P8RKB8"/>